<sequence>MGFSASFRNLTSSLAPFTSAPVRTHPPIRREGVVARGRDAFSNTHATLGVDVFSDTPHTDFLPAPRRGEVLESL</sequence>
<protein>
    <submittedName>
        <fullName evidence="1">Uncharacterized protein</fullName>
    </submittedName>
</protein>
<evidence type="ECO:0000313" key="2">
    <source>
        <dbReference type="Proteomes" id="UP000242015"/>
    </source>
</evidence>
<comment type="caution">
    <text evidence="1">The sequence shown here is derived from an EMBL/GenBank/DDBJ whole genome shotgun (WGS) entry which is preliminary data.</text>
</comment>
<gene>
    <name evidence="1" type="ORF">B9Q04_18225</name>
</gene>
<name>A0A2R6C547_9ARCH</name>
<evidence type="ECO:0000313" key="1">
    <source>
        <dbReference type="EMBL" id="PSO06019.1"/>
    </source>
</evidence>
<dbReference type="EMBL" id="NEXF01000627">
    <property type="protein sequence ID" value="PSO06019.1"/>
    <property type="molecule type" value="Genomic_DNA"/>
</dbReference>
<dbReference type="Proteomes" id="UP000242015">
    <property type="component" value="Unassembled WGS sequence"/>
</dbReference>
<proteinExistence type="predicted"/>
<accession>A0A2R6C547</accession>
<organism evidence="1 2">
    <name type="scientific">Candidatus Marsarchaeota G2 archaeon BE_D</name>
    <dbReference type="NCBI Taxonomy" id="1978158"/>
    <lineage>
        <taxon>Archaea</taxon>
        <taxon>Candidatus Marsarchaeota</taxon>
        <taxon>Candidatus Marsarchaeota group 2</taxon>
    </lineage>
</organism>
<dbReference type="AlphaFoldDB" id="A0A2R6C547"/>
<reference evidence="1 2" key="1">
    <citation type="submission" date="2017-04" db="EMBL/GenBank/DDBJ databases">
        <title>Novel microbial lineages endemic to geothermal iron-oxide mats fill important gaps in the evolutionary history of Archaea.</title>
        <authorList>
            <person name="Jay Z.J."/>
            <person name="Beam J.P."/>
            <person name="Dlakic M."/>
            <person name="Rusch D.B."/>
            <person name="Kozubal M.A."/>
            <person name="Inskeep W.P."/>
        </authorList>
    </citation>
    <scope>NUCLEOTIDE SEQUENCE [LARGE SCALE GENOMIC DNA]</scope>
    <source>
        <strain evidence="1">BE_D</strain>
    </source>
</reference>